<reference evidence="1 2" key="1">
    <citation type="submission" date="2024-05" db="EMBL/GenBank/DDBJ databases">
        <title>Genome Sequence and Characterization of the New Strain Purple Sulfur Bacterium of Genus Thioalkalicoccus.</title>
        <authorList>
            <person name="Bryantseva I.A."/>
            <person name="Kyndt J.A."/>
            <person name="Imhoff J.F."/>
        </authorList>
    </citation>
    <scope>NUCLEOTIDE SEQUENCE [LARGE SCALE GENOMIC DNA]</scope>
    <source>
        <strain evidence="1 2">Um2</strain>
    </source>
</reference>
<evidence type="ECO:0000313" key="2">
    <source>
        <dbReference type="Proteomes" id="UP001564408"/>
    </source>
</evidence>
<name>A0ABV4BEA5_9GAMM</name>
<gene>
    <name evidence="1" type="ORF">ABC977_04660</name>
</gene>
<dbReference type="Proteomes" id="UP001564408">
    <property type="component" value="Unassembled WGS sequence"/>
</dbReference>
<comment type="caution">
    <text evidence="1">The sequence shown here is derived from an EMBL/GenBank/DDBJ whole genome shotgun (WGS) entry which is preliminary data.</text>
</comment>
<keyword evidence="2" id="KW-1185">Reference proteome</keyword>
<sequence>MKYWKSAIPTPEEQAARLEGIRQAYRAIGKARNTQGAPDRRDR</sequence>
<evidence type="ECO:0008006" key="3">
    <source>
        <dbReference type="Google" id="ProtNLM"/>
    </source>
</evidence>
<accession>A0ABV4BEA5</accession>
<dbReference type="EMBL" id="JBDKXB010000004">
    <property type="protein sequence ID" value="MEY6431697.1"/>
    <property type="molecule type" value="Genomic_DNA"/>
</dbReference>
<dbReference type="RefSeq" id="WP_369666081.1">
    <property type="nucleotide sequence ID" value="NZ_JBDKXB010000004.1"/>
</dbReference>
<organism evidence="1 2">
    <name type="scientific">Thioalkalicoccus limnaeus</name>
    <dbReference type="NCBI Taxonomy" id="120681"/>
    <lineage>
        <taxon>Bacteria</taxon>
        <taxon>Pseudomonadati</taxon>
        <taxon>Pseudomonadota</taxon>
        <taxon>Gammaproteobacteria</taxon>
        <taxon>Chromatiales</taxon>
        <taxon>Chromatiaceae</taxon>
        <taxon>Thioalkalicoccus</taxon>
    </lineage>
</organism>
<protein>
    <recommendedName>
        <fullName evidence="3">J domain-containing protein</fullName>
    </recommendedName>
</protein>
<evidence type="ECO:0000313" key="1">
    <source>
        <dbReference type="EMBL" id="MEY6431697.1"/>
    </source>
</evidence>
<proteinExistence type="predicted"/>